<feature type="domain" description="C2H2-type" evidence="9">
    <location>
        <begin position="373"/>
        <end position="400"/>
    </location>
</feature>
<evidence type="ECO:0000256" key="3">
    <source>
        <dbReference type="ARBA" id="ARBA00022737"/>
    </source>
</evidence>
<dbReference type="GO" id="GO:0005634">
    <property type="term" value="C:nucleus"/>
    <property type="evidence" value="ECO:0007669"/>
    <property type="project" value="UniProtKB-SubCell"/>
</dbReference>
<feature type="domain" description="C2H2-type" evidence="9">
    <location>
        <begin position="259"/>
        <end position="287"/>
    </location>
</feature>
<dbReference type="Proteomes" id="UP000663880">
    <property type="component" value="Unassembled WGS sequence"/>
</dbReference>
<dbReference type="GO" id="GO:0008270">
    <property type="term" value="F:zinc ion binding"/>
    <property type="evidence" value="ECO:0007669"/>
    <property type="project" value="UniProtKB-UniRule"/>
</dbReference>
<evidence type="ECO:0000259" key="9">
    <source>
        <dbReference type="PROSITE" id="PS50157"/>
    </source>
</evidence>
<name>A0A821WDP1_9NEOP</name>
<evidence type="ECO:0000259" key="10">
    <source>
        <dbReference type="PROSITE" id="PS51915"/>
    </source>
</evidence>
<feature type="domain" description="C2H2-type" evidence="9">
    <location>
        <begin position="401"/>
        <end position="429"/>
    </location>
</feature>
<accession>A0A821WDP1</accession>
<dbReference type="EMBL" id="CAJOBZ010000061">
    <property type="protein sequence ID" value="CAF4923337.1"/>
    <property type="molecule type" value="Genomic_DNA"/>
</dbReference>
<feature type="binding site" evidence="8">
    <location>
        <position position="9"/>
    </location>
    <ligand>
        <name>Zn(2+)</name>
        <dbReference type="ChEBI" id="CHEBI:29105"/>
    </ligand>
</feature>
<evidence type="ECO:0000256" key="7">
    <source>
        <dbReference type="PROSITE-ProRule" id="PRU00042"/>
    </source>
</evidence>
<evidence type="ECO:0000256" key="2">
    <source>
        <dbReference type="ARBA" id="ARBA00022723"/>
    </source>
</evidence>
<dbReference type="FunFam" id="3.30.160.60:FF:000446">
    <property type="entry name" value="Zinc finger protein"/>
    <property type="match status" value="1"/>
</dbReference>
<dbReference type="InterPro" id="IPR012934">
    <property type="entry name" value="Znf_AD"/>
</dbReference>
<keyword evidence="4 7" id="KW-0863">Zinc-finger</keyword>
<feature type="domain" description="C2H2-type" evidence="9">
    <location>
        <begin position="345"/>
        <end position="372"/>
    </location>
</feature>
<dbReference type="GO" id="GO:0000981">
    <property type="term" value="F:DNA-binding transcription factor activity, RNA polymerase II-specific"/>
    <property type="evidence" value="ECO:0007669"/>
    <property type="project" value="TreeGrafter"/>
</dbReference>
<dbReference type="Pfam" id="PF00096">
    <property type="entry name" value="zf-C2H2"/>
    <property type="match status" value="2"/>
</dbReference>
<feature type="binding site" evidence="8">
    <location>
        <position position="54"/>
    </location>
    <ligand>
        <name>Zn(2+)</name>
        <dbReference type="ChEBI" id="CHEBI:29105"/>
    </ligand>
</feature>
<sequence length="433" mass="50932">MNVIPCRTCLSNNVDNDMTELPNSIHEDKTYFEIMLFCLDITVNSGSNISTKLCGKCFIKIIEIFKFKKQALLSEEYLKSLVNNEVYVDDHSNNTFQTKNKCEVEAYIEDDFKINDVKEEVKSDGFQSDEEFLSVLKNVKYEYVTEDAKENVSTNTVKKRACKKKKTLNNQKEHSFQCVECGKKVRNIKEHMLLHLPNGAPKRFKCKYCDSSFPRPSARYRHVKYKHLGYKEHCDICNKDINSLKVHNMLVHDINKMKYECKICNQKFISPSRVQEHVAAAHTKERPYPCDVCGKTFRTKQVMMFHKRQVHDKERSHLCQICSKSYFKKDHLLIHIRSHTKEKPYECTECGKRYATSTSLKNHRMLHNASKEFACKLCEMSFALQRYLDRHMVVHTKEKKYPCSYCGVCFLRSDHRNRHQKTAHEKPHTNSME</sequence>
<keyword evidence="2 8" id="KW-0479">Metal-binding</keyword>
<dbReference type="Gene3D" id="3.40.1800.20">
    <property type="match status" value="1"/>
</dbReference>
<gene>
    <name evidence="11" type="ORF">PMACD_LOCUS13224</name>
</gene>
<dbReference type="OrthoDB" id="3437960at2759"/>
<dbReference type="SMART" id="SM00355">
    <property type="entry name" value="ZnF_C2H2"/>
    <property type="match status" value="9"/>
</dbReference>
<evidence type="ECO:0000256" key="6">
    <source>
        <dbReference type="ARBA" id="ARBA00023242"/>
    </source>
</evidence>
<dbReference type="SMART" id="SM00868">
    <property type="entry name" value="zf-AD"/>
    <property type="match status" value="1"/>
</dbReference>
<protein>
    <submittedName>
        <fullName evidence="11">Uncharacterized protein</fullName>
    </submittedName>
</protein>
<keyword evidence="5 8" id="KW-0862">Zinc</keyword>
<evidence type="ECO:0000256" key="4">
    <source>
        <dbReference type="ARBA" id="ARBA00022771"/>
    </source>
</evidence>
<evidence type="ECO:0000313" key="11">
    <source>
        <dbReference type="EMBL" id="CAF4923337.1"/>
    </source>
</evidence>
<feature type="domain" description="ZAD" evidence="10">
    <location>
        <begin position="4"/>
        <end position="81"/>
    </location>
</feature>
<dbReference type="Pfam" id="PF07776">
    <property type="entry name" value="zf-AD"/>
    <property type="match status" value="1"/>
</dbReference>
<evidence type="ECO:0000256" key="1">
    <source>
        <dbReference type="ARBA" id="ARBA00004123"/>
    </source>
</evidence>
<dbReference type="PROSITE" id="PS50157">
    <property type="entry name" value="ZINC_FINGER_C2H2_2"/>
    <property type="match status" value="7"/>
</dbReference>
<dbReference type="FunFam" id="3.30.160.60:FF:002343">
    <property type="entry name" value="Zinc finger protein 33A"/>
    <property type="match status" value="1"/>
</dbReference>
<dbReference type="Pfam" id="PF13912">
    <property type="entry name" value="zf-C2H2_6"/>
    <property type="match status" value="1"/>
</dbReference>
<reference evidence="11" key="1">
    <citation type="submission" date="2021-02" db="EMBL/GenBank/DDBJ databases">
        <authorList>
            <person name="Steward A R."/>
        </authorList>
    </citation>
    <scope>NUCLEOTIDE SEQUENCE</scope>
</reference>
<organism evidence="11 12">
    <name type="scientific">Pieris macdunnoughi</name>
    <dbReference type="NCBI Taxonomy" id="345717"/>
    <lineage>
        <taxon>Eukaryota</taxon>
        <taxon>Metazoa</taxon>
        <taxon>Ecdysozoa</taxon>
        <taxon>Arthropoda</taxon>
        <taxon>Hexapoda</taxon>
        <taxon>Insecta</taxon>
        <taxon>Pterygota</taxon>
        <taxon>Neoptera</taxon>
        <taxon>Endopterygota</taxon>
        <taxon>Lepidoptera</taxon>
        <taxon>Glossata</taxon>
        <taxon>Ditrysia</taxon>
        <taxon>Papilionoidea</taxon>
        <taxon>Pieridae</taxon>
        <taxon>Pierinae</taxon>
        <taxon>Pieris</taxon>
    </lineage>
</organism>
<dbReference type="InterPro" id="IPR036236">
    <property type="entry name" value="Znf_C2H2_sf"/>
</dbReference>
<comment type="subcellular location">
    <subcellularLocation>
        <location evidence="1">Nucleus</location>
    </subcellularLocation>
</comment>
<dbReference type="PANTHER" id="PTHR24394">
    <property type="entry name" value="ZINC FINGER PROTEIN"/>
    <property type="match status" value="1"/>
</dbReference>
<evidence type="ECO:0000313" key="12">
    <source>
        <dbReference type="Proteomes" id="UP000663880"/>
    </source>
</evidence>
<dbReference type="SUPFAM" id="SSF57667">
    <property type="entry name" value="beta-beta-alpha zinc fingers"/>
    <property type="match status" value="4"/>
</dbReference>
<feature type="domain" description="C2H2-type" evidence="9">
    <location>
        <begin position="288"/>
        <end position="316"/>
    </location>
</feature>
<dbReference type="PROSITE" id="PS51915">
    <property type="entry name" value="ZAD"/>
    <property type="match status" value="1"/>
</dbReference>
<proteinExistence type="predicted"/>
<keyword evidence="12" id="KW-1185">Reference proteome</keyword>
<evidence type="ECO:0000256" key="8">
    <source>
        <dbReference type="PROSITE-ProRule" id="PRU01263"/>
    </source>
</evidence>
<dbReference type="InterPro" id="IPR013087">
    <property type="entry name" value="Znf_C2H2_type"/>
</dbReference>
<keyword evidence="6" id="KW-0539">Nucleus</keyword>
<keyword evidence="3" id="KW-0677">Repeat</keyword>
<feature type="binding site" evidence="8">
    <location>
        <position position="57"/>
    </location>
    <ligand>
        <name>Zn(2+)</name>
        <dbReference type="ChEBI" id="CHEBI:29105"/>
    </ligand>
</feature>
<feature type="domain" description="C2H2-type" evidence="9">
    <location>
        <begin position="204"/>
        <end position="232"/>
    </location>
</feature>
<evidence type="ECO:0000256" key="5">
    <source>
        <dbReference type="ARBA" id="ARBA00022833"/>
    </source>
</evidence>
<feature type="binding site" evidence="8">
    <location>
        <position position="6"/>
    </location>
    <ligand>
        <name>Zn(2+)</name>
        <dbReference type="ChEBI" id="CHEBI:29105"/>
    </ligand>
</feature>
<dbReference type="PANTHER" id="PTHR24394:SF29">
    <property type="entry name" value="MYONEURIN"/>
    <property type="match status" value="1"/>
</dbReference>
<feature type="domain" description="C2H2-type" evidence="9">
    <location>
        <begin position="317"/>
        <end position="344"/>
    </location>
</feature>
<dbReference type="AlphaFoldDB" id="A0A821WDP1"/>
<dbReference type="SUPFAM" id="SSF57716">
    <property type="entry name" value="Glucocorticoid receptor-like (DNA-binding domain)"/>
    <property type="match status" value="1"/>
</dbReference>
<dbReference type="Gene3D" id="3.30.160.60">
    <property type="entry name" value="Classic Zinc Finger"/>
    <property type="match status" value="7"/>
</dbReference>
<comment type="caution">
    <text evidence="11">The sequence shown here is derived from an EMBL/GenBank/DDBJ whole genome shotgun (WGS) entry which is preliminary data.</text>
</comment>
<dbReference type="PROSITE" id="PS00028">
    <property type="entry name" value="ZINC_FINGER_C2H2_1"/>
    <property type="match status" value="7"/>
</dbReference>